<feature type="transmembrane region" description="Helical" evidence="2">
    <location>
        <begin position="90"/>
        <end position="112"/>
    </location>
</feature>
<keyword evidence="2" id="KW-1133">Transmembrane helix</keyword>
<feature type="compositionally biased region" description="Polar residues" evidence="1">
    <location>
        <begin position="287"/>
        <end position="314"/>
    </location>
</feature>
<feature type="compositionally biased region" description="Low complexity" evidence="1">
    <location>
        <begin position="1"/>
        <end position="18"/>
    </location>
</feature>
<sequence>MANATAQPSPRPSSAAQPRPHPATCSGPAAQPGSGSAPQAPRRRTVYLLRIVTTIVAASAFVAIWGGWVGLGQIAGFGPVNLLPGIGDGLVVDLSITLPLGIEAYAAIALYTAVGGIVQGGARVFAWCSAVGALVLGAVGQPVYHLIVADDHAPTAIVIFVSVLPAMVLGLSSVLLHQVEDAYRRAHQAPLAAPEPSSAEEDREDAEEDQEDIGEVADPADDADHQEPEPDPSPTGGQDTRRRPGPTPPPPVRGRADLHRAAVRPVHLLRRKDTAALGRHTLRRNPPSRTRSRGCTPTATASTGCARSTPSSTAKDIRWPAAPSSA</sequence>
<feature type="region of interest" description="Disordered" evidence="1">
    <location>
        <begin position="1"/>
        <end position="40"/>
    </location>
</feature>
<feature type="transmembrane region" description="Helical" evidence="2">
    <location>
        <begin position="47"/>
        <end position="70"/>
    </location>
</feature>
<dbReference type="RefSeq" id="WP_221308119.1">
    <property type="nucleotide sequence ID" value="NZ_JACHDS010000001.1"/>
</dbReference>
<proteinExistence type="predicted"/>
<feature type="compositionally biased region" description="Acidic residues" evidence="1">
    <location>
        <begin position="198"/>
        <end position="221"/>
    </location>
</feature>
<dbReference type="EMBL" id="JACHDS010000001">
    <property type="protein sequence ID" value="MBB6172873.1"/>
    <property type="molecule type" value="Genomic_DNA"/>
</dbReference>
<name>A0A7W9YIQ4_9ACTN</name>
<feature type="transmembrane region" description="Helical" evidence="2">
    <location>
        <begin position="156"/>
        <end position="176"/>
    </location>
</feature>
<gene>
    <name evidence="3" type="ORF">HNR23_002933</name>
</gene>
<keyword evidence="2" id="KW-0472">Membrane</keyword>
<evidence type="ECO:0000256" key="1">
    <source>
        <dbReference type="SAM" id="MobiDB-lite"/>
    </source>
</evidence>
<evidence type="ECO:0000313" key="4">
    <source>
        <dbReference type="Proteomes" id="UP000546642"/>
    </source>
</evidence>
<keyword evidence="4" id="KW-1185">Reference proteome</keyword>
<feature type="region of interest" description="Disordered" evidence="1">
    <location>
        <begin position="187"/>
        <end position="326"/>
    </location>
</feature>
<comment type="caution">
    <text evidence="3">The sequence shown here is derived from an EMBL/GenBank/DDBJ whole genome shotgun (WGS) entry which is preliminary data.</text>
</comment>
<keyword evidence="2" id="KW-0812">Transmembrane</keyword>
<dbReference type="AlphaFoldDB" id="A0A7W9YIQ4"/>
<evidence type="ECO:0000313" key="3">
    <source>
        <dbReference type="EMBL" id="MBB6172873.1"/>
    </source>
</evidence>
<feature type="transmembrane region" description="Helical" evidence="2">
    <location>
        <begin position="124"/>
        <end position="144"/>
    </location>
</feature>
<reference evidence="3 4" key="1">
    <citation type="submission" date="2020-08" db="EMBL/GenBank/DDBJ databases">
        <title>Sequencing the genomes of 1000 actinobacteria strains.</title>
        <authorList>
            <person name="Klenk H.-P."/>
        </authorList>
    </citation>
    <scope>NUCLEOTIDE SEQUENCE [LARGE SCALE GENOMIC DNA]</scope>
    <source>
        <strain evidence="3 4">DSM 46659</strain>
    </source>
</reference>
<accession>A0A7W9YIQ4</accession>
<evidence type="ECO:0000256" key="2">
    <source>
        <dbReference type="SAM" id="Phobius"/>
    </source>
</evidence>
<organism evidence="3 4">
    <name type="scientific">Nocardiopsis mwathae</name>
    <dbReference type="NCBI Taxonomy" id="1472723"/>
    <lineage>
        <taxon>Bacteria</taxon>
        <taxon>Bacillati</taxon>
        <taxon>Actinomycetota</taxon>
        <taxon>Actinomycetes</taxon>
        <taxon>Streptosporangiales</taxon>
        <taxon>Nocardiopsidaceae</taxon>
        <taxon>Nocardiopsis</taxon>
    </lineage>
</organism>
<dbReference type="Proteomes" id="UP000546642">
    <property type="component" value="Unassembled WGS sequence"/>
</dbReference>
<protein>
    <submittedName>
        <fullName evidence="3">Uncharacterized protein</fullName>
    </submittedName>
</protein>